<feature type="compositionally biased region" description="Low complexity" evidence="2">
    <location>
        <begin position="266"/>
        <end position="283"/>
    </location>
</feature>
<evidence type="ECO:0000313" key="4">
    <source>
        <dbReference type="EMBL" id="MCZ4280829.1"/>
    </source>
</evidence>
<evidence type="ECO:0000256" key="1">
    <source>
        <dbReference type="PROSITE-ProRule" id="PRU00473"/>
    </source>
</evidence>
<evidence type="ECO:0000256" key="2">
    <source>
        <dbReference type="SAM" id="MobiDB-lite"/>
    </source>
</evidence>
<organism evidence="4 5">
    <name type="scientific">Kiloniella laminariae</name>
    <dbReference type="NCBI Taxonomy" id="454162"/>
    <lineage>
        <taxon>Bacteria</taxon>
        <taxon>Pseudomonadati</taxon>
        <taxon>Pseudomonadota</taxon>
        <taxon>Alphaproteobacteria</taxon>
        <taxon>Rhodospirillales</taxon>
        <taxon>Kiloniellaceae</taxon>
        <taxon>Kiloniella</taxon>
    </lineage>
</organism>
<reference evidence="4" key="1">
    <citation type="submission" date="2022-12" db="EMBL/GenBank/DDBJ databases">
        <title>Bacterial isolates from different developmental stages of Nematostella vectensis.</title>
        <authorList>
            <person name="Fraune S."/>
        </authorList>
    </citation>
    <scope>NUCLEOTIDE SEQUENCE</scope>
    <source>
        <strain evidence="4">G21630-S1</strain>
    </source>
</reference>
<feature type="region of interest" description="Disordered" evidence="2">
    <location>
        <begin position="302"/>
        <end position="343"/>
    </location>
</feature>
<dbReference type="Proteomes" id="UP001069802">
    <property type="component" value="Unassembled WGS sequence"/>
</dbReference>
<feature type="region of interest" description="Disordered" evidence="2">
    <location>
        <begin position="175"/>
        <end position="194"/>
    </location>
</feature>
<feature type="domain" description="OmpA-like" evidence="3">
    <location>
        <begin position="345"/>
        <end position="452"/>
    </location>
</feature>
<dbReference type="Gene3D" id="3.30.1330.60">
    <property type="entry name" value="OmpA-like domain"/>
    <property type="match status" value="1"/>
</dbReference>
<feature type="compositionally biased region" description="Pro residues" evidence="2">
    <location>
        <begin position="327"/>
        <end position="337"/>
    </location>
</feature>
<proteinExistence type="predicted"/>
<dbReference type="InterPro" id="IPR036737">
    <property type="entry name" value="OmpA-like_sf"/>
</dbReference>
<keyword evidence="1" id="KW-0472">Membrane</keyword>
<accession>A0ABT4LIB1</accession>
<comment type="caution">
    <text evidence="4">The sequence shown here is derived from an EMBL/GenBank/DDBJ whole genome shotgun (WGS) entry which is preliminary data.</text>
</comment>
<feature type="compositionally biased region" description="Polar residues" evidence="2">
    <location>
        <begin position="179"/>
        <end position="194"/>
    </location>
</feature>
<dbReference type="PROSITE" id="PS51123">
    <property type="entry name" value="OMPA_2"/>
    <property type="match status" value="1"/>
</dbReference>
<evidence type="ECO:0000313" key="5">
    <source>
        <dbReference type="Proteomes" id="UP001069802"/>
    </source>
</evidence>
<feature type="compositionally biased region" description="Low complexity" evidence="2">
    <location>
        <begin position="210"/>
        <end position="230"/>
    </location>
</feature>
<gene>
    <name evidence="4" type="ORF">O4H49_08585</name>
</gene>
<feature type="region of interest" description="Disordered" evidence="2">
    <location>
        <begin position="210"/>
        <end position="241"/>
    </location>
</feature>
<dbReference type="Pfam" id="PF00691">
    <property type="entry name" value="OmpA"/>
    <property type="match status" value="1"/>
</dbReference>
<dbReference type="InterPro" id="IPR006665">
    <property type="entry name" value="OmpA-like"/>
</dbReference>
<dbReference type="EMBL" id="JAPWGY010000002">
    <property type="protein sequence ID" value="MCZ4280829.1"/>
    <property type="molecule type" value="Genomic_DNA"/>
</dbReference>
<feature type="region of interest" description="Disordered" evidence="2">
    <location>
        <begin position="255"/>
        <end position="290"/>
    </location>
</feature>
<feature type="compositionally biased region" description="Low complexity" evidence="2">
    <location>
        <begin position="309"/>
        <end position="326"/>
    </location>
</feature>
<evidence type="ECO:0000259" key="3">
    <source>
        <dbReference type="PROSITE" id="PS51123"/>
    </source>
</evidence>
<protein>
    <submittedName>
        <fullName evidence="4">OmpA family protein</fullName>
    </submittedName>
</protein>
<dbReference type="SUPFAM" id="SSF103088">
    <property type="entry name" value="OmpA-like"/>
    <property type="match status" value="1"/>
</dbReference>
<keyword evidence="5" id="KW-1185">Reference proteome</keyword>
<dbReference type="RefSeq" id="WP_269423004.1">
    <property type="nucleotide sequence ID" value="NZ_JAPWGY010000002.1"/>
</dbReference>
<sequence>MFKLAIDLLENSDTTRKMRLLSCCTILAAIGISSTTSAQTVVIGGSGSSGVYVNEQLAGPVPNYANAYGGQAVPSGYPGTSDGQYLSRPGKLLFPPQNYPHSQVTVSSFAAVQTSGITSQQGWQQKPGATSSLYNPYGQPVIPLAQAKSNGYAQPKYPDQIPAFQPQSQLLVPPPAGRPQTTARVSAPKTQPAETSDIITPEVKIARATPTEAEATPAPAPKTVAKKAPPSIVPPAPTVSAETPVVPKTKIAKVPEPSTSSVSGSAAKVPAPKVATAPTEPVTITPIQKPAVSNEPATIAEDLPPAIPAAPSIASDDSSLNETTAELPPPPPPPAGPTPVETAALTSGGALAPMELTFAPELAELSPSAKDKLNKLADYMLENDTAVIQLLAYAGDNESNAQARRVSLSRALAVRGVLMDRGIQSTRMHVRALGNKTKDGNPDRVDIIPVKN</sequence>
<name>A0ABT4LIB1_9PROT</name>